<accession>A0AAE9Z233</accession>
<dbReference type="AlphaFoldDB" id="A0AAE9Z233"/>
<dbReference type="InterPro" id="IPR056179">
    <property type="entry name" value="DHQS_C"/>
</dbReference>
<proteinExistence type="predicted"/>
<dbReference type="SUPFAM" id="SSF56796">
    <property type="entry name" value="Dehydroquinate synthase-like"/>
    <property type="match status" value="1"/>
</dbReference>
<feature type="domain" description="3-dehydroquinate synthase N-terminal" evidence="7">
    <location>
        <begin position="87"/>
        <end position="197"/>
    </location>
</feature>
<dbReference type="Gene3D" id="3.40.50.1970">
    <property type="match status" value="1"/>
</dbReference>
<reference evidence="9 10" key="1">
    <citation type="journal article" date="2015" name="Genome Announc.">
        <title>Draft Genome Sequences of Marine Isolates of Thalassomonas viridans and Thalassomonas actiniarum.</title>
        <authorList>
            <person name="Olonade I."/>
            <person name="van Zyl L.J."/>
            <person name="Trindade M."/>
        </authorList>
    </citation>
    <scope>NUCLEOTIDE SEQUENCE [LARGE SCALE GENOMIC DNA]</scope>
    <source>
        <strain evidence="9 10">XOM25</strain>
    </source>
</reference>
<keyword evidence="2" id="KW-0479">Metal-binding</keyword>
<dbReference type="GO" id="GO:0046872">
    <property type="term" value="F:metal ion binding"/>
    <property type="evidence" value="ECO:0007669"/>
    <property type="project" value="UniProtKB-KW"/>
</dbReference>
<dbReference type="GO" id="GO:0000166">
    <property type="term" value="F:nucleotide binding"/>
    <property type="evidence" value="ECO:0007669"/>
    <property type="project" value="UniProtKB-KW"/>
</dbReference>
<dbReference type="PANTHER" id="PTHR43622:SF3">
    <property type="entry name" value="2-EPI-5-EPI-VALIOLONE SYNTHASE"/>
    <property type="match status" value="1"/>
</dbReference>
<protein>
    <submittedName>
        <fullName evidence="9">Sedoheptulose 7-phosphate cyclase</fullName>
    </submittedName>
</protein>
<keyword evidence="3" id="KW-0547">Nucleotide-binding</keyword>
<organism evidence="9 10">
    <name type="scientific">Thalassomonas viridans</name>
    <dbReference type="NCBI Taxonomy" id="137584"/>
    <lineage>
        <taxon>Bacteria</taxon>
        <taxon>Pseudomonadati</taxon>
        <taxon>Pseudomonadota</taxon>
        <taxon>Gammaproteobacteria</taxon>
        <taxon>Alteromonadales</taxon>
        <taxon>Colwelliaceae</taxon>
        <taxon>Thalassomonas</taxon>
    </lineage>
</organism>
<evidence type="ECO:0000259" key="7">
    <source>
        <dbReference type="Pfam" id="PF01761"/>
    </source>
</evidence>
<evidence type="ECO:0000313" key="10">
    <source>
        <dbReference type="Proteomes" id="UP000032352"/>
    </source>
</evidence>
<dbReference type="RefSeq" id="WP_044838267.1">
    <property type="nucleotide sequence ID" value="NZ_CP059733.1"/>
</dbReference>
<dbReference type="Proteomes" id="UP000032352">
    <property type="component" value="Chromosome"/>
</dbReference>
<dbReference type="Pfam" id="PF24621">
    <property type="entry name" value="DHQS_C"/>
    <property type="match status" value="1"/>
</dbReference>
<feature type="domain" description="3-dehydroquinate synthase C-terminal" evidence="8">
    <location>
        <begin position="199"/>
        <end position="335"/>
    </location>
</feature>
<evidence type="ECO:0000259" key="8">
    <source>
        <dbReference type="Pfam" id="PF24621"/>
    </source>
</evidence>
<keyword evidence="5" id="KW-0456">Lyase</keyword>
<evidence type="ECO:0000313" key="9">
    <source>
        <dbReference type="EMBL" id="WDE04625.1"/>
    </source>
</evidence>
<dbReference type="InterPro" id="IPR030960">
    <property type="entry name" value="DHQS/DOIS_N"/>
</dbReference>
<dbReference type="EMBL" id="CP059733">
    <property type="protein sequence ID" value="WDE04625.1"/>
    <property type="molecule type" value="Genomic_DNA"/>
</dbReference>
<reference evidence="9 10" key="2">
    <citation type="journal article" date="2022" name="Mar. Drugs">
        <title>Bioassay-Guided Fractionation Leads to the Detection of Cholic Acid Generated by the Rare Thalassomonas sp.</title>
        <authorList>
            <person name="Pheiffer F."/>
            <person name="Schneider Y.K."/>
            <person name="Hansen E.H."/>
            <person name="Andersen J.H."/>
            <person name="Isaksson J."/>
            <person name="Busche T."/>
            <person name="R C."/>
            <person name="Kalinowski J."/>
            <person name="Zyl L.V."/>
            <person name="Trindade M."/>
        </authorList>
    </citation>
    <scope>NUCLEOTIDE SEQUENCE [LARGE SCALE GENOMIC DNA]</scope>
    <source>
        <strain evidence="9 10">XOM25</strain>
    </source>
</reference>
<evidence type="ECO:0000256" key="3">
    <source>
        <dbReference type="ARBA" id="ARBA00022741"/>
    </source>
</evidence>
<evidence type="ECO:0000256" key="2">
    <source>
        <dbReference type="ARBA" id="ARBA00022723"/>
    </source>
</evidence>
<dbReference type="Pfam" id="PF01761">
    <property type="entry name" value="DHQ_synthase"/>
    <property type="match status" value="1"/>
</dbReference>
<gene>
    <name evidence="9" type="ORF">SG34_025385</name>
</gene>
<comment type="cofactor">
    <cofactor evidence="1">
        <name>NAD(+)</name>
        <dbReference type="ChEBI" id="CHEBI:57540"/>
    </cofactor>
</comment>
<keyword evidence="10" id="KW-1185">Reference proteome</keyword>
<evidence type="ECO:0000256" key="1">
    <source>
        <dbReference type="ARBA" id="ARBA00001911"/>
    </source>
</evidence>
<dbReference type="CDD" id="cd08199">
    <property type="entry name" value="EEVS"/>
    <property type="match status" value="1"/>
</dbReference>
<evidence type="ECO:0000256" key="6">
    <source>
        <dbReference type="SAM" id="MobiDB-lite"/>
    </source>
</evidence>
<evidence type="ECO:0000256" key="4">
    <source>
        <dbReference type="ARBA" id="ARBA00023027"/>
    </source>
</evidence>
<sequence length="413" mass="45470">MSHIQIVAGGTRAKKSELTVSALADFGYSIVNQAGIFEPDDLVLKQLLGNKKTLFVISPTVYELYGEKISAYMQRHLAPGQYRLSVTPSTELNKTMDSVLAISAEAKAFGLDRDGCFVAIGGGIILDMVGFAASMYRRGTRFIKIPTTLVGQVDVAVGVKTGINFQQSKNMLGTYYPAYATVNDKNFLDTLPARELRCGMAEVIKMGLVCDAGIFTRIEAFYAEGENRDIRDMDYDIFVLAMLRMIEELQPNLLEIELERLVDFGHTFSMRFETHSDHKHLHGEAVAMDMALSCCLSHLMGHMPEDLCLRALALLVKTGLPVYDKNCCTLENLLASIEEVSLHRNAVNLVLPTNIGEGCFIKAADQLPPELLTRAVTFLEQFLAGVDAESRQSSSRQALQSGENNPAEVLKLA</sequence>
<dbReference type="KEGG" id="tvd:SG34_025385"/>
<dbReference type="InterPro" id="IPR035872">
    <property type="entry name" value="EEVS-like"/>
</dbReference>
<dbReference type="GO" id="GO:0003856">
    <property type="term" value="F:3-dehydroquinate synthase activity"/>
    <property type="evidence" value="ECO:0007669"/>
    <property type="project" value="TreeGrafter"/>
</dbReference>
<dbReference type="Gene3D" id="1.20.1090.10">
    <property type="entry name" value="Dehydroquinate synthase-like - alpha domain"/>
    <property type="match status" value="1"/>
</dbReference>
<name>A0AAE9Z233_9GAMM</name>
<feature type="region of interest" description="Disordered" evidence="6">
    <location>
        <begin position="394"/>
        <end position="413"/>
    </location>
</feature>
<evidence type="ECO:0000256" key="5">
    <source>
        <dbReference type="ARBA" id="ARBA00023239"/>
    </source>
</evidence>
<dbReference type="InterPro" id="IPR050071">
    <property type="entry name" value="Dehydroquinate_synthase"/>
</dbReference>
<dbReference type="GO" id="GO:0017000">
    <property type="term" value="P:antibiotic biosynthetic process"/>
    <property type="evidence" value="ECO:0007669"/>
    <property type="project" value="InterPro"/>
</dbReference>
<keyword evidence="4" id="KW-0520">NAD</keyword>
<dbReference type="PANTHER" id="PTHR43622">
    <property type="entry name" value="3-DEHYDROQUINATE SYNTHASE"/>
    <property type="match status" value="1"/>
</dbReference>